<dbReference type="Pfam" id="PF07833">
    <property type="entry name" value="Cu_amine_oxidN1"/>
    <property type="match status" value="1"/>
</dbReference>
<dbReference type="RefSeq" id="WP_161700865.1">
    <property type="nucleotide sequence ID" value="NZ_JAAAMU010000010.1"/>
</dbReference>
<feature type="domain" description="Pyrrolo-quinoline quinone repeat" evidence="2">
    <location>
        <begin position="79"/>
        <end position="198"/>
    </location>
</feature>
<dbReference type="Proteomes" id="UP000558113">
    <property type="component" value="Unassembled WGS sequence"/>
</dbReference>
<dbReference type="InterPro" id="IPR012854">
    <property type="entry name" value="Cu_amine_oxidase-like_N"/>
</dbReference>
<protein>
    <submittedName>
        <fullName evidence="3">PQQ-binding-like beta-propeller repeat protein</fullName>
    </submittedName>
</protein>
<evidence type="ECO:0000259" key="1">
    <source>
        <dbReference type="Pfam" id="PF07833"/>
    </source>
</evidence>
<dbReference type="Gene3D" id="3.30.457.10">
    <property type="entry name" value="Copper amine oxidase-like, N-terminal domain"/>
    <property type="match status" value="1"/>
</dbReference>
<reference evidence="3 4" key="1">
    <citation type="submission" date="2020-01" db="EMBL/GenBank/DDBJ databases">
        <title>Paenibacillus soybeanensis sp. nov. isolated from the nodules of soybean (Glycine max(L.) Merr).</title>
        <authorList>
            <person name="Wang H."/>
        </authorList>
    </citation>
    <scope>NUCLEOTIDE SEQUENCE [LARGE SCALE GENOMIC DNA]</scope>
    <source>
        <strain evidence="3 4">DSM 23054</strain>
    </source>
</reference>
<name>A0A7X4YRG3_9BACL</name>
<dbReference type="Gene3D" id="2.130.10.10">
    <property type="entry name" value="YVTN repeat-like/Quinoprotein amine dehydrogenase"/>
    <property type="match status" value="1"/>
</dbReference>
<dbReference type="SUPFAM" id="SSF55383">
    <property type="entry name" value="Copper amine oxidase, domain N"/>
    <property type="match status" value="1"/>
</dbReference>
<dbReference type="InterPro" id="IPR036582">
    <property type="entry name" value="Mao_N_sf"/>
</dbReference>
<keyword evidence="4" id="KW-1185">Reference proteome</keyword>
<feature type="domain" description="Copper amine oxidase-like N-terminal" evidence="1">
    <location>
        <begin position="429"/>
        <end position="535"/>
    </location>
</feature>
<organism evidence="3 4">
    <name type="scientific">Paenibacillus sacheonensis</name>
    <dbReference type="NCBI Taxonomy" id="742054"/>
    <lineage>
        <taxon>Bacteria</taxon>
        <taxon>Bacillati</taxon>
        <taxon>Bacillota</taxon>
        <taxon>Bacilli</taxon>
        <taxon>Bacillales</taxon>
        <taxon>Paenibacillaceae</taxon>
        <taxon>Paenibacillus</taxon>
    </lineage>
</organism>
<evidence type="ECO:0000313" key="4">
    <source>
        <dbReference type="Proteomes" id="UP000558113"/>
    </source>
</evidence>
<gene>
    <name evidence="3" type="ORF">GT003_19410</name>
</gene>
<dbReference type="EMBL" id="JAAAMU010000010">
    <property type="protein sequence ID" value="NBC71168.1"/>
    <property type="molecule type" value="Genomic_DNA"/>
</dbReference>
<evidence type="ECO:0000313" key="3">
    <source>
        <dbReference type="EMBL" id="NBC71168.1"/>
    </source>
</evidence>
<dbReference type="Pfam" id="PF13360">
    <property type="entry name" value="PQQ_2"/>
    <property type="match status" value="1"/>
</dbReference>
<dbReference type="SMART" id="SM00564">
    <property type="entry name" value="PQQ"/>
    <property type="match status" value="5"/>
</dbReference>
<dbReference type="AlphaFoldDB" id="A0A7X4YRG3"/>
<comment type="caution">
    <text evidence="3">The sequence shown here is derived from an EMBL/GenBank/DDBJ whole genome shotgun (WGS) entry which is preliminary data.</text>
</comment>
<dbReference type="SUPFAM" id="SSF50998">
    <property type="entry name" value="Quinoprotein alcohol dehydrogenase-like"/>
    <property type="match status" value="1"/>
</dbReference>
<dbReference type="InterPro" id="IPR015943">
    <property type="entry name" value="WD40/YVTN_repeat-like_dom_sf"/>
</dbReference>
<dbReference type="PANTHER" id="PTHR34512:SF30">
    <property type="entry name" value="OUTER MEMBRANE PROTEIN ASSEMBLY FACTOR BAMB"/>
    <property type="match status" value="1"/>
</dbReference>
<accession>A0A7X4YRG3</accession>
<proteinExistence type="predicted"/>
<dbReference type="InterPro" id="IPR018391">
    <property type="entry name" value="PQQ_b-propeller_rpt"/>
</dbReference>
<dbReference type="InterPro" id="IPR002372">
    <property type="entry name" value="PQQ_rpt_dom"/>
</dbReference>
<sequence length="537" mass="58403">MTTDRRRTGFALLLCLMVLLLSVVVDGGQEKAYAVSSASDSDIQQVWKTTVKGRALTPIVSHGFIYVISRELSGSGWRNGVLYALNRNGEIVWQYKLADASEESAAIDVNGDYVYVADGELKALDAKTGELAWSFLPAGDTLRGVPTVHEDRIYMTSDVTHAVYAVDRKGALIWKEQVRSAGKLSPVAFSPDGTMVVASSVQTDEGDVSDPLAERYSDQSGTVHARVYSSTLYAYDKEGFALWQTNLDGIEPQSAAPVAFPGGYAVGRDALYILDAKGKILHAPTSRMSWNFGEPAAAGNKIYYPTDNKILGFDANGEQISSYGIPSPFGHAVSDAYGRLLIWQENGWLAMMNDDGSLRILYKPVTERNWSHANASVALGEDGTIYTAYMDGADNGDDISHILALKDRSRPSNLPVVDDAAPTEVTVRINGKLLHLESDPMVVRGNVYLPMRELFDALGAKVTYDAKGKLITATRGNMALVYRIGDLTAKVNGQTSTLNAPGKIVQGRTMVPLRFVSQSFGFKVEWSAKDKSVRIDT</sequence>
<dbReference type="OrthoDB" id="2613833at2"/>
<evidence type="ECO:0000259" key="2">
    <source>
        <dbReference type="Pfam" id="PF13360"/>
    </source>
</evidence>
<dbReference type="PANTHER" id="PTHR34512">
    <property type="entry name" value="CELL SURFACE PROTEIN"/>
    <property type="match status" value="1"/>
</dbReference>
<dbReference type="InterPro" id="IPR011047">
    <property type="entry name" value="Quinoprotein_ADH-like_sf"/>
</dbReference>